<dbReference type="EMBL" id="CCKQ01011945">
    <property type="protein sequence ID" value="CDW83543.1"/>
    <property type="molecule type" value="Genomic_DNA"/>
</dbReference>
<dbReference type="Proteomes" id="UP000039865">
    <property type="component" value="Unassembled WGS sequence"/>
</dbReference>
<feature type="compositionally biased region" description="Polar residues" evidence="2">
    <location>
        <begin position="809"/>
        <end position="821"/>
    </location>
</feature>
<feature type="compositionally biased region" description="Basic and acidic residues" evidence="2">
    <location>
        <begin position="342"/>
        <end position="353"/>
    </location>
</feature>
<protein>
    <recommendedName>
        <fullName evidence="5">Serine aminopeptidase S33 domain-containing protein</fullName>
    </recommendedName>
</protein>
<evidence type="ECO:0008006" key="5">
    <source>
        <dbReference type="Google" id="ProtNLM"/>
    </source>
</evidence>
<feature type="region of interest" description="Disordered" evidence="2">
    <location>
        <begin position="490"/>
        <end position="549"/>
    </location>
</feature>
<evidence type="ECO:0000313" key="4">
    <source>
        <dbReference type="Proteomes" id="UP000039865"/>
    </source>
</evidence>
<name>A0A078ARQ4_STYLE</name>
<reference evidence="3 4" key="1">
    <citation type="submission" date="2014-06" db="EMBL/GenBank/DDBJ databases">
        <authorList>
            <person name="Swart Estienne"/>
        </authorList>
    </citation>
    <scope>NUCLEOTIDE SEQUENCE [LARGE SCALE GENOMIC DNA]</scope>
    <source>
        <strain evidence="3 4">130c</strain>
    </source>
</reference>
<feature type="region of interest" description="Disordered" evidence="2">
    <location>
        <begin position="67"/>
        <end position="108"/>
    </location>
</feature>
<proteinExistence type="predicted"/>
<feature type="region of interest" description="Disordered" evidence="2">
    <location>
        <begin position="302"/>
        <end position="324"/>
    </location>
</feature>
<keyword evidence="4" id="KW-1185">Reference proteome</keyword>
<dbReference type="PANTHER" id="PTHR12277">
    <property type="entry name" value="ALPHA/BETA HYDROLASE DOMAIN-CONTAINING PROTEIN"/>
    <property type="match status" value="1"/>
</dbReference>
<feature type="compositionally biased region" description="Polar residues" evidence="2">
    <location>
        <begin position="376"/>
        <end position="389"/>
    </location>
</feature>
<feature type="compositionally biased region" description="Basic and acidic residues" evidence="2">
    <location>
        <begin position="526"/>
        <end position="538"/>
    </location>
</feature>
<dbReference type="PANTHER" id="PTHR12277:SF197">
    <property type="entry name" value="CHROMOSOME UNDETERMINED SCAFFOLD_38, WHOLE GENOME SHOTGUN SEQUENCE"/>
    <property type="match status" value="1"/>
</dbReference>
<dbReference type="InParanoid" id="A0A078ARQ4"/>
<feature type="compositionally biased region" description="Polar residues" evidence="2">
    <location>
        <begin position="29"/>
        <end position="50"/>
    </location>
</feature>
<feature type="compositionally biased region" description="Basic residues" evidence="2">
    <location>
        <begin position="514"/>
        <end position="524"/>
    </location>
</feature>
<sequence>MQSVNTTNASKNEIIDLSAIRKQGKAATGKNSIQSSGVHSSENSQSAAPTTNQIAFSKLRAFQKQDKLNKISGSNTGNNRSLRKYDKYSEKDKGISKSSILPPTPKSNRSLIISSSMKSTLPKHLRGNNDESSRINATDQSININQQDELIKYLQNNDEIGSMQMSRIERQANNQNQNGMNQLAMEMSFNEMGSPIMTTNYDDDNPQPRPISVIEGRFNSVPQNIRDRSIDNRTPLMMINTESEVQDDDFHKQFQQYKDITRQETESEELKQKEQQILDYLISQQYEASRLIKIGSIAQDQEGQENNENKIDVNLQSPISDDEEEINEERIKVQVRQADLISDKDQSIEREQSRSQSASRRQHSRIKSSRDPGNYQEDNPYQNDPSQENLNRVGSIIDVKIQMEQNSNDKFEYQVKSQSSTLFNHWKSQQENEKSKSIVKPIAGLETLGILTEKDINLIGIISQFINNEYNKTDFMRDLQYFIRHYDQQSPTKYKQQHKKVSRDHFPQFTQRRAQSRRHEKIKSRQAFEQEQKKRIEENQSSVNHGYQKQSKLDFNSANNTIYNSPRSRDQRITYNQKVSSVPQNDSVTQKISATLQDQFTTRNKYTDVPLTIKVNQITEQVQVSKRRFNEAIEEYEIAQEELNAFIIDSFRNIPNPQSEDFNVGGAFVLLIIDFKCEQVSQDEPQQNQKYNDFDFLQFLCQDIETVPVESNQNASSFKESQIKLQHQPSQESAENDPILEQQPTLNRDSSLKKVQFIESKKRESNSVDRSYYALNKVDDIKPLGSAGINALNITRNHFNDSMSKRSKNSISESIRNSPSKNQIKYVNKNESANNAHHSGGFKPIPKGKMDIVRFINFHYYIIVNETNAIPYGESQPCRASRGSAVKQNYCGEKQKELMSTQFMICLIKSNEVGSNDQTPKNSYSYLTFLNEMIYVPKSVTKNSKTTISYIPCLFIPYKPRRSGEAPQCLHKDKDKQMKAYRMHKLLVYFHGNAEDVGHSYEFLYQVGQKFHLNILSVEYPGYGIYRNEEPDSETILLNSQIIFDYVTQSLKFDPKDIILFGRSMGSGPACQLSSVSKPAALILLSPYTSLKDAVKSLLGTIPSMIVRERFKNIEVIKKVSCPTLIVHGQSDQLIPFSHSQHLHINCGGPSKLIMPKRMTHNEFDLQKDLFEPIKQFFIESNILTSSVKGNVQLIKEKYFFPPKNLRNQAGPVEQQVQSKLQKNRSQPQLVPLSMLKADIQQPRDVSPVPQSEEKQKLEIRDSVKAKNIKGIDPSKKLMLCRSVKEKNFLTSRNYNTQNTLQSNKDTLVQEEERDQINVKIWKSLFDKKSQQQQQ</sequence>
<evidence type="ECO:0000313" key="3">
    <source>
        <dbReference type="EMBL" id="CDW83543.1"/>
    </source>
</evidence>
<dbReference type="SUPFAM" id="SSF53474">
    <property type="entry name" value="alpha/beta-Hydrolases"/>
    <property type="match status" value="1"/>
</dbReference>
<organism evidence="3 4">
    <name type="scientific">Stylonychia lemnae</name>
    <name type="common">Ciliate</name>
    <dbReference type="NCBI Taxonomy" id="5949"/>
    <lineage>
        <taxon>Eukaryota</taxon>
        <taxon>Sar</taxon>
        <taxon>Alveolata</taxon>
        <taxon>Ciliophora</taxon>
        <taxon>Intramacronucleata</taxon>
        <taxon>Spirotrichea</taxon>
        <taxon>Stichotrichia</taxon>
        <taxon>Sporadotrichida</taxon>
        <taxon>Oxytrichidae</taxon>
        <taxon>Stylonychinae</taxon>
        <taxon>Stylonychia</taxon>
    </lineage>
</organism>
<dbReference type="Gene3D" id="3.40.50.1820">
    <property type="entry name" value="alpha/beta hydrolase"/>
    <property type="match status" value="1"/>
</dbReference>
<dbReference type="InterPro" id="IPR029058">
    <property type="entry name" value="AB_hydrolase_fold"/>
</dbReference>
<accession>A0A078ARQ4</accession>
<evidence type="ECO:0000256" key="2">
    <source>
        <dbReference type="SAM" id="MobiDB-lite"/>
    </source>
</evidence>
<gene>
    <name evidence="3" type="primary">Contig3447.g3690</name>
    <name evidence="3" type="ORF">STYLEM_12591</name>
</gene>
<feature type="coiled-coil region" evidence="1">
    <location>
        <begin position="615"/>
        <end position="642"/>
    </location>
</feature>
<feature type="compositionally biased region" description="Basic and acidic residues" evidence="2">
    <location>
        <begin position="83"/>
        <end position="95"/>
    </location>
</feature>
<feature type="compositionally biased region" description="Polar residues" evidence="2">
    <location>
        <begin position="71"/>
        <end position="80"/>
    </location>
</feature>
<keyword evidence="1" id="KW-0175">Coiled coil</keyword>
<evidence type="ECO:0000256" key="1">
    <source>
        <dbReference type="SAM" id="Coils"/>
    </source>
</evidence>
<feature type="compositionally biased region" description="Polar residues" evidence="2">
    <location>
        <begin position="96"/>
        <end position="108"/>
    </location>
</feature>
<feature type="region of interest" description="Disordered" evidence="2">
    <location>
        <begin position="712"/>
        <end position="746"/>
    </location>
</feature>
<dbReference type="OrthoDB" id="446723at2759"/>
<feature type="region of interest" description="Disordered" evidence="2">
    <location>
        <begin position="22"/>
        <end position="50"/>
    </location>
</feature>
<feature type="compositionally biased region" description="Polar residues" evidence="2">
    <location>
        <begin position="712"/>
        <end position="733"/>
    </location>
</feature>
<feature type="region of interest" description="Disordered" evidence="2">
    <location>
        <begin position="800"/>
        <end position="821"/>
    </location>
</feature>
<feature type="region of interest" description="Disordered" evidence="2">
    <location>
        <begin position="342"/>
        <end position="389"/>
    </location>
</feature>
<feature type="compositionally biased region" description="Polar residues" evidence="2">
    <location>
        <begin position="539"/>
        <end position="549"/>
    </location>
</feature>